<dbReference type="Pfam" id="PF16169">
    <property type="entry name" value="DUF4872"/>
    <property type="match status" value="1"/>
</dbReference>
<protein>
    <recommendedName>
        <fullName evidence="5">Butirosin biosynthesis protein H, N-terminal</fullName>
    </recommendedName>
</protein>
<sequence>MGRCPVRAAMEHTVMTSRKQFKARVRQRMAKTGESYTVALRHFVRHPEALHDPRPEPSETVSETVSETAGTARGSAAELLADHGWRFLGGRHSHSASVTSVLVNAGVQVSEAAVFLAGGGIGAGYILWEFKEHDSRHLVLGFRNRWQYHDSFLDKALGRLGVPSRTHRTGGAKSAAAVLAAELDGGHPCVVLPDRYQIGYWGLPAHLDGHGGHPVVAYRRDASGVFVDDRGLVPVHVPQERMDAARARVGSYKNISHVLEPVPIGEERLAAAVLDGLRDCAEHLSGSSDSFALPAWRKWARMTGDRRNAKGWPKVFAGGRGLAGALLSIWEAAGPDGMDGGDLRDLFADGLAEAAALLDRPRLERLAAGFREIHDMWGELADAAFPADIPDYARMRELTASVRLAVLTEGAIDLDAAAELWRLRGAADAAPPPFDQEEHCAALGRGLAAIHEAETAAVAALRTALAD</sequence>
<dbReference type="AlphaFoldDB" id="A0A1G7S976"/>
<keyword evidence="4" id="KW-1185">Reference proteome</keyword>
<dbReference type="STRING" id="504805.SAMN05421505_102214"/>
<feature type="domain" description="Butirosin biosynthesis protein H N-terminal" evidence="1">
    <location>
        <begin position="92"/>
        <end position="229"/>
    </location>
</feature>
<reference evidence="3 4" key="1">
    <citation type="submission" date="2016-10" db="EMBL/GenBank/DDBJ databases">
        <authorList>
            <person name="de Groot N.N."/>
        </authorList>
    </citation>
    <scope>NUCLEOTIDE SEQUENCE [LARGE SCALE GENOMIC DNA]</scope>
    <source>
        <strain evidence="3 4">CPCC 201354</strain>
    </source>
</reference>
<dbReference type="Pfam" id="PF14399">
    <property type="entry name" value="BtrH_N"/>
    <property type="match status" value="1"/>
</dbReference>
<evidence type="ECO:0000313" key="4">
    <source>
        <dbReference type="Proteomes" id="UP000198923"/>
    </source>
</evidence>
<organism evidence="3 4">
    <name type="scientific">Sinosporangium album</name>
    <dbReference type="NCBI Taxonomy" id="504805"/>
    <lineage>
        <taxon>Bacteria</taxon>
        <taxon>Bacillati</taxon>
        <taxon>Actinomycetota</taxon>
        <taxon>Actinomycetes</taxon>
        <taxon>Streptosporangiales</taxon>
        <taxon>Streptosporangiaceae</taxon>
        <taxon>Sinosporangium</taxon>
    </lineage>
</organism>
<dbReference type="InterPro" id="IPR026935">
    <property type="entry name" value="BtrH_N"/>
</dbReference>
<feature type="domain" description="DUF4872" evidence="2">
    <location>
        <begin position="243"/>
        <end position="384"/>
    </location>
</feature>
<proteinExistence type="predicted"/>
<gene>
    <name evidence="3" type="ORF">SAMN05421505_102214</name>
</gene>
<dbReference type="InterPro" id="IPR032369">
    <property type="entry name" value="DUF4872"/>
</dbReference>
<dbReference type="OrthoDB" id="3658511at2"/>
<evidence type="ECO:0000259" key="1">
    <source>
        <dbReference type="Pfam" id="PF14399"/>
    </source>
</evidence>
<accession>A0A1G7S976</accession>
<dbReference type="Proteomes" id="UP000198923">
    <property type="component" value="Unassembled WGS sequence"/>
</dbReference>
<evidence type="ECO:0008006" key="5">
    <source>
        <dbReference type="Google" id="ProtNLM"/>
    </source>
</evidence>
<evidence type="ECO:0000259" key="2">
    <source>
        <dbReference type="Pfam" id="PF16169"/>
    </source>
</evidence>
<name>A0A1G7S976_9ACTN</name>
<evidence type="ECO:0000313" key="3">
    <source>
        <dbReference type="EMBL" id="SDG19531.1"/>
    </source>
</evidence>
<dbReference type="EMBL" id="FNCN01000002">
    <property type="protein sequence ID" value="SDG19531.1"/>
    <property type="molecule type" value="Genomic_DNA"/>
</dbReference>